<evidence type="ECO:0000256" key="2">
    <source>
        <dbReference type="ARBA" id="ARBA00009810"/>
    </source>
</evidence>
<accession>A0A318H9N7</accession>
<evidence type="ECO:0000256" key="14">
    <source>
        <dbReference type="SAM" id="SignalP"/>
    </source>
</evidence>
<dbReference type="PANTHER" id="PTHR32552">
    <property type="entry name" value="FERRICHROME IRON RECEPTOR-RELATED"/>
    <property type="match status" value="1"/>
</dbReference>
<evidence type="ECO:0000256" key="1">
    <source>
        <dbReference type="ARBA" id="ARBA00004571"/>
    </source>
</evidence>
<dbReference type="InterPro" id="IPR010105">
    <property type="entry name" value="TonB_sidphr_rcpt"/>
</dbReference>
<dbReference type="RefSeq" id="WP_110401036.1">
    <property type="nucleotide sequence ID" value="NZ_QJJS01000010.1"/>
</dbReference>
<evidence type="ECO:0000256" key="6">
    <source>
        <dbReference type="ARBA" id="ARBA00022692"/>
    </source>
</evidence>
<dbReference type="InterPro" id="IPR039426">
    <property type="entry name" value="TonB-dep_rcpt-like"/>
</dbReference>
<evidence type="ECO:0000313" key="17">
    <source>
        <dbReference type="Proteomes" id="UP000247811"/>
    </source>
</evidence>
<name>A0A318H9N7_9BURK</name>
<evidence type="ECO:0000313" key="16">
    <source>
        <dbReference type="EMBL" id="PXW95160.1"/>
    </source>
</evidence>
<dbReference type="PANTHER" id="PTHR32552:SF82">
    <property type="entry name" value="FCUA PROTEIN"/>
    <property type="match status" value="1"/>
</dbReference>
<dbReference type="Gene3D" id="3.55.50.30">
    <property type="match status" value="1"/>
</dbReference>
<keyword evidence="8 13" id="KW-0798">TonB box</keyword>
<dbReference type="NCBIfam" id="TIGR01783">
    <property type="entry name" value="TonB-siderophor"/>
    <property type="match status" value="1"/>
</dbReference>
<dbReference type="Pfam" id="PF07715">
    <property type="entry name" value="Plug"/>
    <property type="match status" value="1"/>
</dbReference>
<comment type="caution">
    <text evidence="16">The sequence shown here is derived from an EMBL/GenBank/DDBJ whole genome shotgun (WGS) entry which is preliminary data.</text>
</comment>
<dbReference type="GO" id="GO:0038023">
    <property type="term" value="F:signaling receptor activity"/>
    <property type="evidence" value="ECO:0007669"/>
    <property type="project" value="InterPro"/>
</dbReference>
<dbReference type="InterPro" id="IPR036942">
    <property type="entry name" value="Beta-barrel_TonB_sf"/>
</dbReference>
<evidence type="ECO:0000256" key="7">
    <source>
        <dbReference type="ARBA" id="ARBA00023004"/>
    </source>
</evidence>
<dbReference type="GO" id="GO:0009279">
    <property type="term" value="C:cell outer membrane"/>
    <property type="evidence" value="ECO:0007669"/>
    <property type="project" value="UniProtKB-SubCell"/>
</dbReference>
<keyword evidence="5" id="KW-0410">Iron transport</keyword>
<keyword evidence="4 12" id="KW-1134">Transmembrane beta strand</keyword>
<dbReference type="Gene3D" id="2.170.130.10">
    <property type="entry name" value="TonB-dependent receptor, plug domain"/>
    <property type="match status" value="1"/>
</dbReference>
<dbReference type="SUPFAM" id="SSF56935">
    <property type="entry name" value="Porins"/>
    <property type="match status" value="1"/>
</dbReference>
<evidence type="ECO:0000256" key="12">
    <source>
        <dbReference type="PROSITE-ProRule" id="PRU01360"/>
    </source>
</evidence>
<dbReference type="AlphaFoldDB" id="A0A318H9N7"/>
<dbReference type="Gene3D" id="2.40.170.20">
    <property type="entry name" value="TonB-dependent receptor, beta-barrel domain"/>
    <property type="match status" value="1"/>
</dbReference>
<dbReference type="InterPro" id="IPR000531">
    <property type="entry name" value="Beta-barrel_TonB"/>
</dbReference>
<dbReference type="GO" id="GO:0015344">
    <property type="term" value="F:siderophore uptake transmembrane transporter activity"/>
    <property type="evidence" value="ECO:0007669"/>
    <property type="project" value="TreeGrafter"/>
</dbReference>
<evidence type="ECO:0000259" key="15">
    <source>
        <dbReference type="SMART" id="SM00965"/>
    </source>
</evidence>
<comment type="similarity">
    <text evidence="2 12 13">Belongs to the TonB-dependent receptor family.</text>
</comment>
<gene>
    <name evidence="16" type="ORF">C7444_1105</name>
</gene>
<keyword evidence="3 12" id="KW-0813">Transport</keyword>
<evidence type="ECO:0000256" key="4">
    <source>
        <dbReference type="ARBA" id="ARBA00022452"/>
    </source>
</evidence>
<dbReference type="Proteomes" id="UP000247811">
    <property type="component" value="Unassembled WGS sequence"/>
</dbReference>
<keyword evidence="6 12" id="KW-0812">Transmembrane</keyword>
<keyword evidence="10 16" id="KW-0675">Receptor</keyword>
<evidence type="ECO:0000256" key="8">
    <source>
        <dbReference type="ARBA" id="ARBA00023077"/>
    </source>
</evidence>
<dbReference type="Pfam" id="PF07660">
    <property type="entry name" value="STN"/>
    <property type="match status" value="1"/>
</dbReference>
<dbReference type="CDD" id="cd01347">
    <property type="entry name" value="ligand_gated_channel"/>
    <property type="match status" value="1"/>
</dbReference>
<dbReference type="EMBL" id="QJJS01000010">
    <property type="protein sequence ID" value="PXW95160.1"/>
    <property type="molecule type" value="Genomic_DNA"/>
</dbReference>
<dbReference type="PROSITE" id="PS52016">
    <property type="entry name" value="TONB_DEPENDENT_REC_3"/>
    <property type="match status" value="1"/>
</dbReference>
<evidence type="ECO:0000256" key="11">
    <source>
        <dbReference type="ARBA" id="ARBA00023237"/>
    </source>
</evidence>
<keyword evidence="5" id="KW-0406">Ion transport</keyword>
<proteinExistence type="inferred from homology"/>
<dbReference type="SMART" id="SM00965">
    <property type="entry name" value="STN"/>
    <property type="match status" value="1"/>
</dbReference>
<evidence type="ECO:0000256" key="13">
    <source>
        <dbReference type="RuleBase" id="RU003357"/>
    </source>
</evidence>
<comment type="subcellular location">
    <subcellularLocation>
        <location evidence="1 12">Cell outer membrane</location>
        <topology evidence="1 12">Multi-pass membrane protein</topology>
    </subcellularLocation>
</comment>
<dbReference type="Pfam" id="PF00593">
    <property type="entry name" value="TonB_dep_Rec_b-barrel"/>
    <property type="match status" value="1"/>
</dbReference>
<evidence type="ECO:0000256" key="3">
    <source>
        <dbReference type="ARBA" id="ARBA00022448"/>
    </source>
</evidence>
<dbReference type="InterPro" id="IPR011662">
    <property type="entry name" value="Secretin/TonB_short_N"/>
</dbReference>
<keyword evidence="17" id="KW-1185">Reference proteome</keyword>
<evidence type="ECO:0000256" key="5">
    <source>
        <dbReference type="ARBA" id="ARBA00022496"/>
    </source>
</evidence>
<protein>
    <submittedName>
        <fullName evidence="16">Iron complex outermembrane receptor protein</fullName>
    </submittedName>
</protein>
<keyword evidence="11 12" id="KW-0998">Cell outer membrane</keyword>
<keyword evidence="14" id="KW-0732">Signal</keyword>
<keyword evidence="9 12" id="KW-0472">Membrane</keyword>
<feature type="chain" id="PRO_5016367878" evidence="14">
    <location>
        <begin position="30"/>
        <end position="792"/>
    </location>
</feature>
<feature type="domain" description="Secretin/TonB short N-terminal" evidence="15">
    <location>
        <begin position="63"/>
        <end position="113"/>
    </location>
</feature>
<evidence type="ECO:0000256" key="10">
    <source>
        <dbReference type="ARBA" id="ARBA00023170"/>
    </source>
</evidence>
<dbReference type="GO" id="GO:0015891">
    <property type="term" value="P:siderophore transport"/>
    <property type="evidence" value="ECO:0007669"/>
    <property type="project" value="InterPro"/>
</dbReference>
<evidence type="ECO:0000256" key="9">
    <source>
        <dbReference type="ARBA" id="ARBA00023136"/>
    </source>
</evidence>
<keyword evidence="7" id="KW-0408">Iron</keyword>
<feature type="signal peptide" evidence="14">
    <location>
        <begin position="1"/>
        <end position="29"/>
    </location>
</feature>
<dbReference type="OrthoDB" id="8732650at2"/>
<sequence>MSLSRFPSAPIALAAVLALTSLAPRAALAQATPDTAAARVHTLALPAQPLGDALNELARQAGLQLLVLRELVQGLQAPALSGRLSAQQALDRLLAGTGLMADIDQNQVVVRRAPPARVATLAEVTVSARALRSEGFRPATVEAGSFRGASIMDVPSTVNVVTSEVLEEQAATGLYDALRNTAGVTRQQNGGETWDQLVFRGIAVENRTNYRINGSLPYLNFTQTPMENKERVEVLKGASALYYGFTSPAGVVNLVTKRAGAEPVGSVELSVDSNDGAMVHADLGRRFGESGEYGLRINAASGNIGTYLDGADTGKREFFSAAFDWRVNSKLKLQADLEYDHRRQIEQAGVNLPTAVNGVITLPAAVDPTRLVGPDWSTFDAKTINALVRADYSLSENWALTAELGRSEVERQRQLAIFRFTNAAAVATGAGNIQGNSQRLNLSSDMARLELAGQVQAGGLQHELTFGATYTTKEQGDIYQQTYRVASQNLYNPTDISSLVVWNAAPTSPTTEAYSTRDRGLYAVDRVALGERWQLIGGLRHASYDSNQGGIRYSPSKTTPLAAVIYKPSANWSVYGSYAQSLEEGETAPTGTANVGTRLAPGVSRQVEVGTRWLAPSGTLMSMALFDIVRPGYYTNADNVFTAEGEQHYAGLEWSAQGRLSPQLDWQASALWLDPSFQHIGAAYDGKLPENAARRTASLFMRYAMAAVPGLSVNAGAYYTGRRPVNDLNQAWLDGVTLYAAGLRYTGQSFGRRTTWQLNVENLTDKQYWAAAGTRLAAGAPRTVKASVQVDF</sequence>
<organism evidence="16 17">
    <name type="scientific">Sphaerotilus hippei</name>
    <dbReference type="NCBI Taxonomy" id="744406"/>
    <lineage>
        <taxon>Bacteria</taxon>
        <taxon>Pseudomonadati</taxon>
        <taxon>Pseudomonadota</taxon>
        <taxon>Betaproteobacteria</taxon>
        <taxon>Burkholderiales</taxon>
        <taxon>Sphaerotilaceae</taxon>
        <taxon>Sphaerotilus</taxon>
    </lineage>
</organism>
<reference evidence="16 17" key="1">
    <citation type="submission" date="2018-05" db="EMBL/GenBank/DDBJ databases">
        <title>Genomic Encyclopedia of Type Strains, Phase IV (KMG-IV): sequencing the most valuable type-strain genomes for metagenomic binning, comparative biology and taxonomic classification.</title>
        <authorList>
            <person name="Goeker M."/>
        </authorList>
    </citation>
    <scope>NUCLEOTIDE SEQUENCE [LARGE SCALE GENOMIC DNA]</scope>
    <source>
        <strain evidence="16 17">DSM 566</strain>
    </source>
</reference>
<dbReference type="InterPro" id="IPR012910">
    <property type="entry name" value="Plug_dom"/>
</dbReference>
<dbReference type="InterPro" id="IPR037066">
    <property type="entry name" value="Plug_dom_sf"/>
</dbReference>